<evidence type="ECO:0000313" key="2">
    <source>
        <dbReference type="EMBL" id="OAP54107.1"/>
    </source>
</evidence>
<dbReference type="GeneID" id="30015810"/>
<dbReference type="AlphaFoldDB" id="A0A178Z307"/>
<dbReference type="EMBL" id="LVYI01000015">
    <property type="protein sequence ID" value="OAP54107.1"/>
    <property type="molecule type" value="Genomic_DNA"/>
</dbReference>
<proteinExistence type="predicted"/>
<comment type="caution">
    <text evidence="2">The sequence shown here is derived from an EMBL/GenBank/DDBJ whole genome shotgun (WGS) entry which is preliminary data.</text>
</comment>
<feature type="region of interest" description="Disordered" evidence="1">
    <location>
        <begin position="1"/>
        <end position="57"/>
    </location>
</feature>
<protein>
    <submittedName>
        <fullName evidence="2">Uncharacterized protein</fullName>
    </submittedName>
</protein>
<gene>
    <name evidence="2" type="ORF">AYL99_11642</name>
</gene>
<keyword evidence="3" id="KW-1185">Reference proteome</keyword>
<feature type="compositionally biased region" description="Polar residues" evidence="1">
    <location>
        <begin position="29"/>
        <end position="57"/>
    </location>
</feature>
<feature type="compositionally biased region" description="Basic and acidic residues" evidence="1">
    <location>
        <begin position="385"/>
        <end position="421"/>
    </location>
</feature>
<reference evidence="2 3" key="1">
    <citation type="submission" date="2016-04" db="EMBL/GenBank/DDBJ databases">
        <title>Draft genome of Fonsecaea erecta CBS 125763.</title>
        <authorList>
            <person name="Weiss V.A."/>
            <person name="Vicente V.A."/>
            <person name="Raittz R.T."/>
            <person name="Moreno L.F."/>
            <person name="De Souza E.M."/>
            <person name="Pedrosa F.O."/>
            <person name="Steffens M.B."/>
            <person name="Faoro H."/>
            <person name="Tadra-Sfeir M.Z."/>
            <person name="Najafzadeh M.J."/>
            <person name="Felipe M.S."/>
            <person name="Teixeira M."/>
            <person name="Sun J."/>
            <person name="Xi L."/>
            <person name="Gomes R."/>
            <person name="De Azevedo C.M."/>
            <person name="Salgado C.G."/>
            <person name="Da Silva M.B."/>
            <person name="Nascimento M.F."/>
            <person name="Queiroz-Telles F."/>
            <person name="Attili D.S."/>
            <person name="Gorbushina A."/>
        </authorList>
    </citation>
    <scope>NUCLEOTIDE SEQUENCE [LARGE SCALE GENOMIC DNA]</scope>
    <source>
        <strain evidence="2 3">CBS 125763</strain>
    </source>
</reference>
<organism evidence="2 3">
    <name type="scientific">Fonsecaea erecta</name>
    <dbReference type="NCBI Taxonomy" id="1367422"/>
    <lineage>
        <taxon>Eukaryota</taxon>
        <taxon>Fungi</taxon>
        <taxon>Dikarya</taxon>
        <taxon>Ascomycota</taxon>
        <taxon>Pezizomycotina</taxon>
        <taxon>Eurotiomycetes</taxon>
        <taxon>Chaetothyriomycetidae</taxon>
        <taxon>Chaetothyriales</taxon>
        <taxon>Herpotrichiellaceae</taxon>
        <taxon>Fonsecaea</taxon>
    </lineage>
</organism>
<name>A0A178Z307_9EURO</name>
<accession>A0A178Z307</accession>
<sequence>MDPRSDITLEPGAPGQSPSSLLFFDGNTACVSQPSPQNIPDSRPNLPTSTDETLDSVSTITPPQVNDTPLQHTVLLNQADRVRADLRAYLTGKFLEFADKPREYILPTSDFHELLKNPNFESDRKEAGVKFSYNSHTSTLTLFTIQGARYAFIIQWLTTIALAKLDPSTEDKFYLTGSGDEAFEGEWKWSIKQPDLAIVWNEDDTSFELHTVVEIGISQSYDSLLNVRDLYLRGTSTVSRFVLVNIVTDPEYRSPEGLNIDELKNIRKADFQLDSNQGPLWYKGVQWMGKSTLLWEVWERGPNNGKPKRVFSATIDPDDSRTELPFFEIPATITTGINTVTITPTDINKLYARRFKYLIIQEAYIRILRYVKSVEGSRQYTADLAGRKDEIDENRSKASEERTERCRIPAERREKAADLEE</sequence>
<evidence type="ECO:0000313" key="3">
    <source>
        <dbReference type="Proteomes" id="UP000078343"/>
    </source>
</evidence>
<dbReference type="OrthoDB" id="76567at2759"/>
<dbReference type="Proteomes" id="UP000078343">
    <property type="component" value="Unassembled WGS sequence"/>
</dbReference>
<evidence type="ECO:0000256" key="1">
    <source>
        <dbReference type="SAM" id="MobiDB-lite"/>
    </source>
</evidence>
<feature type="region of interest" description="Disordered" evidence="1">
    <location>
        <begin position="383"/>
        <end position="421"/>
    </location>
</feature>
<dbReference type="RefSeq" id="XP_018687474.1">
    <property type="nucleotide sequence ID" value="XM_018843147.1"/>
</dbReference>